<dbReference type="InterPro" id="IPR001878">
    <property type="entry name" value="Znf_CCHC"/>
</dbReference>
<evidence type="ECO:0000313" key="6">
    <source>
        <dbReference type="Proteomes" id="UP000694393"/>
    </source>
</evidence>
<dbReference type="GO" id="GO:0003676">
    <property type="term" value="F:nucleic acid binding"/>
    <property type="evidence" value="ECO:0007669"/>
    <property type="project" value="InterPro"/>
</dbReference>
<dbReference type="Gene3D" id="4.10.60.10">
    <property type="entry name" value="Zinc finger, CCHC-type"/>
    <property type="match status" value="1"/>
</dbReference>
<dbReference type="SUPFAM" id="SSF47353">
    <property type="entry name" value="Retrovirus capsid dimerization domain-like"/>
    <property type="match status" value="1"/>
</dbReference>
<evidence type="ECO:0000256" key="1">
    <source>
        <dbReference type="PROSITE-ProRule" id="PRU00047"/>
    </source>
</evidence>
<dbReference type="PANTHER" id="PTHR46888">
    <property type="entry name" value="ZINC KNUCKLE DOMAINCONTAINING PROTEIN-RELATED"/>
    <property type="match status" value="1"/>
</dbReference>
<evidence type="ECO:0000256" key="2">
    <source>
        <dbReference type="SAM" id="MobiDB-lite"/>
    </source>
</evidence>
<accession>A0A8C8SFG6</accession>
<dbReference type="SUPFAM" id="SSF50630">
    <property type="entry name" value="Acid proteases"/>
    <property type="match status" value="1"/>
</dbReference>
<evidence type="ECO:0000259" key="4">
    <source>
        <dbReference type="PROSITE" id="PS50804"/>
    </source>
</evidence>
<dbReference type="GO" id="GO:0008270">
    <property type="term" value="F:zinc ion binding"/>
    <property type="evidence" value="ECO:0007669"/>
    <property type="project" value="UniProtKB-KW"/>
</dbReference>
<dbReference type="InterPro" id="IPR003309">
    <property type="entry name" value="SCAN_dom"/>
</dbReference>
<name>A0A8C8SFG6_9SAUR</name>
<keyword evidence="1" id="KW-0862">Zinc</keyword>
<keyword evidence="1" id="KW-0479">Metal-binding</keyword>
<evidence type="ECO:0008006" key="7">
    <source>
        <dbReference type="Google" id="ProtNLM"/>
    </source>
</evidence>
<dbReference type="InterPro" id="IPR036875">
    <property type="entry name" value="Znf_CCHC_sf"/>
</dbReference>
<sequence length="384" mass="42604">MTPGDDVEAYLLAFERAALREAWPQEQWASIFAPFLCGEAQKAYYDMAAEAAADYPQLKAEILARSGVTTAARAQRFHDWQYQVEVAPRSQLFDLIHLARKWLRPEALNPEKMLELLVIDRYTRGLPPGLRAWVGQNDSSTYDEVVTLVERQLTARDLVQSRGEYTWQTRKLAPTRGSQTLMDSKKAGTGGKNPGRWPEAMKGPGDFGDEGLGSRPKSPRQKVTLGIKYRCYECGEMGHIAARCPNRDEPMQCNLGGYRGQCNLTSLVGVAMAPHRYMRPVKINGIKTIALVDSGSAITLVSGKFLGYDQLTRAKHTGVTCVHGTVNFYPSVPVYIEIRGNATRVMAGVVPKLPYPVLIGRDFPGFEDLLPPVELEEGSKLQGE</sequence>
<dbReference type="PANTHER" id="PTHR46888:SF15">
    <property type="entry name" value="ZINC FINGER AND SCAN DOMAIN-CONTAINING PROTEIN 12-LIKE"/>
    <property type="match status" value="1"/>
</dbReference>
<dbReference type="Proteomes" id="UP000694393">
    <property type="component" value="Unplaced"/>
</dbReference>
<dbReference type="CDD" id="cd00303">
    <property type="entry name" value="retropepsin_like"/>
    <property type="match status" value="1"/>
</dbReference>
<evidence type="ECO:0000313" key="5">
    <source>
        <dbReference type="Ensembl" id="ENSPCEP00000018287.1"/>
    </source>
</evidence>
<reference evidence="5" key="2">
    <citation type="submission" date="2025-09" db="UniProtKB">
        <authorList>
            <consortium name="Ensembl"/>
        </authorList>
    </citation>
    <scope>IDENTIFICATION</scope>
</reference>
<dbReference type="Ensembl" id="ENSPCET00000018905.1">
    <property type="protein sequence ID" value="ENSPCEP00000018287.1"/>
    <property type="gene ID" value="ENSPCEG00000014270.1"/>
</dbReference>
<dbReference type="Gene3D" id="1.10.4020.10">
    <property type="entry name" value="DNA breaking-rejoining enzymes"/>
    <property type="match status" value="1"/>
</dbReference>
<dbReference type="Pfam" id="PF00098">
    <property type="entry name" value="zf-CCHC"/>
    <property type="match status" value="1"/>
</dbReference>
<dbReference type="InterPro" id="IPR038269">
    <property type="entry name" value="SCAN_sf"/>
</dbReference>
<dbReference type="SMART" id="SM00343">
    <property type="entry name" value="ZnF_C2HC"/>
    <property type="match status" value="1"/>
</dbReference>
<dbReference type="AlphaFoldDB" id="A0A8C8SFG6"/>
<feature type="domain" description="CCHC-type" evidence="3">
    <location>
        <begin position="230"/>
        <end position="246"/>
    </location>
</feature>
<feature type="domain" description="SCAN box" evidence="4">
    <location>
        <begin position="75"/>
        <end position="150"/>
    </location>
</feature>
<keyword evidence="6" id="KW-1185">Reference proteome</keyword>
<dbReference type="PROSITE" id="PS50804">
    <property type="entry name" value="SCAN_BOX"/>
    <property type="match status" value="1"/>
</dbReference>
<dbReference type="SUPFAM" id="SSF57756">
    <property type="entry name" value="Retrovirus zinc finger-like domains"/>
    <property type="match status" value="1"/>
</dbReference>
<dbReference type="Pfam" id="PF02023">
    <property type="entry name" value="SCAN"/>
    <property type="match status" value="1"/>
</dbReference>
<organism evidence="5 6">
    <name type="scientific">Pelusios castaneus</name>
    <name type="common">West African mud turtle</name>
    <dbReference type="NCBI Taxonomy" id="367368"/>
    <lineage>
        <taxon>Eukaryota</taxon>
        <taxon>Metazoa</taxon>
        <taxon>Chordata</taxon>
        <taxon>Craniata</taxon>
        <taxon>Vertebrata</taxon>
        <taxon>Euteleostomi</taxon>
        <taxon>Archelosauria</taxon>
        <taxon>Testudinata</taxon>
        <taxon>Testudines</taxon>
        <taxon>Pleurodira</taxon>
        <taxon>Pelomedusidae</taxon>
        <taxon>Pelusios</taxon>
    </lineage>
</organism>
<feature type="region of interest" description="Disordered" evidence="2">
    <location>
        <begin position="174"/>
        <end position="219"/>
    </location>
</feature>
<dbReference type="Gene3D" id="2.40.70.10">
    <property type="entry name" value="Acid Proteases"/>
    <property type="match status" value="1"/>
</dbReference>
<proteinExistence type="predicted"/>
<dbReference type="InterPro" id="IPR021109">
    <property type="entry name" value="Peptidase_aspartic_dom_sf"/>
</dbReference>
<keyword evidence="1" id="KW-0863">Zinc-finger</keyword>
<dbReference type="PROSITE" id="PS50158">
    <property type="entry name" value="ZF_CCHC"/>
    <property type="match status" value="1"/>
</dbReference>
<evidence type="ECO:0000259" key="3">
    <source>
        <dbReference type="PROSITE" id="PS50158"/>
    </source>
</evidence>
<reference evidence="5" key="1">
    <citation type="submission" date="2025-08" db="UniProtKB">
        <authorList>
            <consortium name="Ensembl"/>
        </authorList>
    </citation>
    <scope>IDENTIFICATION</scope>
</reference>
<dbReference type="SMART" id="SM00431">
    <property type="entry name" value="SCAN"/>
    <property type="match status" value="1"/>
</dbReference>
<protein>
    <recommendedName>
        <fullName evidence="7">CCHC-type domain-containing protein</fullName>
    </recommendedName>
</protein>